<proteinExistence type="predicted"/>
<organism evidence="1 2">
    <name type="scientific">Diversispora epigaea</name>
    <dbReference type="NCBI Taxonomy" id="1348612"/>
    <lineage>
        <taxon>Eukaryota</taxon>
        <taxon>Fungi</taxon>
        <taxon>Fungi incertae sedis</taxon>
        <taxon>Mucoromycota</taxon>
        <taxon>Glomeromycotina</taxon>
        <taxon>Glomeromycetes</taxon>
        <taxon>Diversisporales</taxon>
        <taxon>Diversisporaceae</taxon>
        <taxon>Diversispora</taxon>
    </lineage>
</organism>
<accession>A0A397IEQ4</accession>
<evidence type="ECO:0000313" key="1">
    <source>
        <dbReference type="EMBL" id="RHZ73287.1"/>
    </source>
</evidence>
<dbReference type="AlphaFoldDB" id="A0A397IEQ4"/>
<protein>
    <submittedName>
        <fullName evidence="1">Uncharacterized protein</fullName>
    </submittedName>
</protein>
<dbReference type="Proteomes" id="UP000266861">
    <property type="component" value="Unassembled WGS sequence"/>
</dbReference>
<gene>
    <name evidence="1" type="ORF">Glove_232g118</name>
</gene>
<keyword evidence="2" id="KW-1185">Reference proteome</keyword>
<name>A0A397IEQ4_9GLOM</name>
<evidence type="ECO:0000313" key="2">
    <source>
        <dbReference type="Proteomes" id="UP000266861"/>
    </source>
</evidence>
<sequence>MRGILKELEEETDKVLNEATAKKKRRKLKEDDNFEDIQIKILRKRRKLKDSSSKTKSVDILSINKYIKRISAIM</sequence>
<reference evidence="1 2" key="1">
    <citation type="submission" date="2018-08" db="EMBL/GenBank/DDBJ databases">
        <title>Genome and evolution of the arbuscular mycorrhizal fungus Diversispora epigaea (formerly Glomus versiforme) and its bacterial endosymbionts.</title>
        <authorList>
            <person name="Sun X."/>
            <person name="Fei Z."/>
            <person name="Harrison M."/>
        </authorList>
    </citation>
    <scope>NUCLEOTIDE SEQUENCE [LARGE SCALE GENOMIC DNA]</scope>
    <source>
        <strain evidence="1 2">IT104</strain>
    </source>
</reference>
<comment type="caution">
    <text evidence="1">The sequence shown here is derived from an EMBL/GenBank/DDBJ whole genome shotgun (WGS) entry which is preliminary data.</text>
</comment>
<dbReference type="EMBL" id="PQFF01000215">
    <property type="protein sequence ID" value="RHZ73287.1"/>
    <property type="molecule type" value="Genomic_DNA"/>
</dbReference>